<gene>
    <name evidence="1" type="ORF">L1987_52571</name>
</gene>
<evidence type="ECO:0000313" key="2">
    <source>
        <dbReference type="Proteomes" id="UP001056120"/>
    </source>
</evidence>
<dbReference type="EMBL" id="CM042034">
    <property type="protein sequence ID" value="KAI3762148.1"/>
    <property type="molecule type" value="Genomic_DNA"/>
</dbReference>
<organism evidence="1 2">
    <name type="scientific">Smallanthus sonchifolius</name>
    <dbReference type="NCBI Taxonomy" id="185202"/>
    <lineage>
        <taxon>Eukaryota</taxon>
        <taxon>Viridiplantae</taxon>
        <taxon>Streptophyta</taxon>
        <taxon>Embryophyta</taxon>
        <taxon>Tracheophyta</taxon>
        <taxon>Spermatophyta</taxon>
        <taxon>Magnoliopsida</taxon>
        <taxon>eudicotyledons</taxon>
        <taxon>Gunneridae</taxon>
        <taxon>Pentapetalae</taxon>
        <taxon>asterids</taxon>
        <taxon>campanulids</taxon>
        <taxon>Asterales</taxon>
        <taxon>Asteraceae</taxon>
        <taxon>Asteroideae</taxon>
        <taxon>Heliantheae alliance</taxon>
        <taxon>Millerieae</taxon>
        <taxon>Smallanthus</taxon>
    </lineage>
</organism>
<protein>
    <submittedName>
        <fullName evidence="1">Uncharacterized protein</fullName>
    </submittedName>
</protein>
<evidence type="ECO:0000313" key="1">
    <source>
        <dbReference type="EMBL" id="KAI3762148.1"/>
    </source>
</evidence>
<accession>A0ACB9EU41</accession>
<comment type="caution">
    <text evidence="1">The sequence shown here is derived from an EMBL/GenBank/DDBJ whole genome shotgun (WGS) entry which is preliminary data.</text>
</comment>
<name>A0ACB9EU41_9ASTR</name>
<keyword evidence="2" id="KW-1185">Reference proteome</keyword>
<dbReference type="Proteomes" id="UP001056120">
    <property type="component" value="Linkage Group LG17"/>
</dbReference>
<reference evidence="2" key="1">
    <citation type="journal article" date="2022" name="Mol. Ecol. Resour.">
        <title>The genomes of chicory, endive, great burdock and yacon provide insights into Asteraceae palaeo-polyploidization history and plant inulin production.</title>
        <authorList>
            <person name="Fan W."/>
            <person name="Wang S."/>
            <person name="Wang H."/>
            <person name="Wang A."/>
            <person name="Jiang F."/>
            <person name="Liu H."/>
            <person name="Zhao H."/>
            <person name="Xu D."/>
            <person name="Zhang Y."/>
        </authorList>
    </citation>
    <scope>NUCLEOTIDE SEQUENCE [LARGE SCALE GENOMIC DNA]</scope>
    <source>
        <strain evidence="2">cv. Yunnan</strain>
    </source>
</reference>
<sequence>MICQISCLIRFCGSQAKERLLSAMTEPTASIRPVSELQIKTTSADAVSGYKPQLVYYQQVFREDSNGYN</sequence>
<reference evidence="1 2" key="2">
    <citation type="journal article" date="2022" name="Mol. Ecol. Resour.">
        <title>The genomes of chicory, endive, great burdock and yacon provide insights into Asteraceae paleo-polyploidization history and plant inulin production.</title>
        <authorList>
            <person name="Fan W."/>
            <person name="Wang S."/>
            <person name="Wang H."/>
            <person name="Wang A."/>
            <person name="Jiang F."/>
            <person name="Liu H."/>
            <person name="Zhao H."/>
            <person name="Xu D."/>
            <person name="Zhang Y."/>
        </authorList>
    </citation>
    <scope>NUCLEOTIDE SEQUENCE [LARGE SCALE GENOMIC DNA]</scope>
    <source>
        <strain evidence="2">cv. Yunnan</strain>
        <tissue evidence="1">Leaves</tissue>
    </source>
</reference>
<proteinExistence type="predicted"/>